<name>A0ACB9DXZ0_CICIN</name>
<gene>
    <name evidence="1" type="ORF">L2E82_22511</name>
</gene>
<sequence length="166" mass="18678">MTLGVVHDIRRLQVILRNLTNNLIFQEAYDMTGRVLGITVCSPRKHEPPRCHNYLTSPHVVIWSAVTASCSFPGLFEAQELMAKDRSGEIVPYHPSFHWGPEETKSSSTRGWRDAPANLPLQPSAIDSKALEVQGLLLEMYNSGQWLLTMDFIVSELGFLCSHRNS</sequence>
<evidence type="ECO:0000313" key="2">
    <source>
        <dbReference type="Proteomes" id="UP001055811"/>
    </source>
</evidence>
<protein>
    <submittedName>
        <fullName evidence="1">Uncharacterized protein</fullName>
    </submittedName>
</protein>
<evidence type="ECO:0000313" key="1">
    <source>
        <dbReference type="EMBL" id="KAI3751425.1"/>
    </source>
</evidence>
<organism evidence="1 2">
    <name type="scientific">Cichorium intybus</name>
    <name type="common">Chicory</name>
    <dbReference type="NCBI Taxonomy" id="13427"/>
    <lineage>
        <taxon>Eukaryota</taxon>
        <taxon>Viridiplantae</taxon>
        <taxon>Streptophyta</taxon>
        <taxon>Embryophyta</taxon>
        <taxon>Tracheophyta</taxon>
        <taxon>Spermatophyta</taxon>
        <taxon>Magnoliopsida</taxon>
        <taxon>eudicotyledons</taxon>
        <taxon>Gunneridae</taxon>
        <taxon>Pentapetalae</taxon>
        <taxon>asterids</taxon>
        <taxon>campanulids</taxon>
        <taxon>Asterales</taxon>
        <taxon>Asteraceae</taxon>
        <taxon>Cichorioideae</taxon>
        <taxon>Cichorieae</taxon>
        <taxon>Cichoriinae</taxon>
        <taxon>Cichorium</taxon>
    </lineage>
</organism>
<accession>A0ACB9DXZ0</accession>
<dbReference type="Proteomes" id="UP001055811">
    <property type="component" value="Linkage Group LG04"/>
</dbReference>
<reference evidence="2" key="1">
    <citation type="journal article" date="2022" name="Mol. Ecol. Resour.">
        <title>The genomes of chicory, endive, great burdock and yacon provide insights into Asteraceae palaeo-polyploidization history and plant inulin production.</title>
        <authorList>
            <person name="Fan W."/>
            <person name="Wang S."/>
            <person name="Wang H."/>
            <person name="Wang A."/>
            <person name="Jiang F."/>
            <person name="Liu H."/>
            <person name="Zhao H."/>
            <person name="Xu D."/>
            <person name="Zhang Y."/>
        </authorList>
    </citation>
    <scope>NUCLEOTIDE SEQUENCE [LARGE SCALE GENOMIC DNA]</scope>
    <source>
        <strain evidence="2">cv. Punajuju</strain>
    </source>
</reference>
<proteinExistence type="predicted"/>
<comment type="caution">
    <text evidence="1">The sequence shown here is derived from an EMBL/GenBank/DDBJ whole genome shotgun (WGS) entry which is preliminary data.</text>
</comment>
<reference evidence="1 2" key="2">
    <citation type="journal article" date="2022" name="Mol. Ecol. Resour.">
        <title>The genomes of chicory, endive, great burdock and yacon provide insights into Asteraceae paleo-polyploidization history and plant inulin production.</title>
        <authorList>
            <person name="Fan W."/>
            <person name="Wang S."/>
            <person name="Wang H."/>
            <person name="Wang A."/>
            <person name="Jiang F."/>
            <person name="Liu H."/>
            <person name="Zhao H."/>
            <person name="Xu D."/>
            <person name="Zhang Y."/>
        </authorList>
    </citation>
    <scope>NUCLEOTIDE SEQUENCE [LARGE SCALE GENOMIC DNA]</scope>
    <source>
        <strain evidence="2">cv. Punajuju</strain>
        <tissue evidence="1">Leaves</tissue>
    </source>
</reference>
<keyword evidence="2" id="KW-1185">Reference proteome</keyword>
<dbReference type="EMBL" id="CM042012">
    <property type="protein sequence ID" value="KAI3751425.1"/>
    <property type="molecule type" value="Genomic_DNA"/>
</dbReference>